<dbReference type="EMBL" id="CAQJ01000083">
    <property type="protein sequence ID" value="CCQ91659.1"/>
    <property type="molecule type" value="Genomic_DNA"/>
</dbReference>
<sequence length="91" mass="10337">MTSSCPQTYSPEHWSVCLQKAVWLQDLEPPLQKALSLHLADLGLFKAVSENEWRLVGFEGLMEDEVAVREFMKKRVSELACTDAGFALVYF</sequence>
<dbReference type="STRING" id="1266370.NITGR_750017"/>
<gene>
    <name evidence="1" type="ORF">NITGR_750017</name>
</gene>
<evidence type="ECO:0000313" key="1">
    <source>
        <dbReference type="EMBL" id="CCQ91659.1"/>
    </source>
</evidence>
<reference evidence="1 2" key="1">
    <citation type="journal article" date="2013" name="Front. Microbiol.">
        <title>The genome of Nitrospina gracilis illuminates the metabolism and evolution of the major marine nitrite oxidizer.</title>
        <authorList>
            <person name="Luecker S."/>
            <person name="Nowka B."/>
            <person name="Rattei T."/>
            <person name="Spieck E."/>
            <person name="and Daims H."/>
        </authorList>
    </citation>
    <scope>NUCLEOTIDE SEQUENCE [LARGE SCALE GENOMIC DNA]</scope>
    <source>
        <strain evidence="1 2">3/211</strain>
    </source>
</reference>
<dbReference type="Proteomes" id="UP000011704">
    <property type="component" value="Unassembled WGS sequence"/>
</dbReference>
<comment type="caution">
    <text evidence="1">The sequence shown here is derived from an EMBL/GenBank/DDBJ whole genome shotgun (WGS) entry which is preliminary data.</text>
</comment>
<keyword evidence="2" id="KW-1185">Reference proteome</keyword>
<accession>M1Z105</accession>
<proteinExistence type="predicted"/>
<dbReference type="HOGENOM" id="CLU_2423936_0_0_0"/>
<organism evidence="1 2">
    <name type="scientific">Nitrospina gracilis (strain 3/211)</name>
    <dbReference type="NCBI Taxonomy" id="1266370"/>
    <lineage>
        <taxon>Bacteria</taxon>
        <taxon>Pseudomonadati</taxon>
        <taxon>Nitrospinota/Tectimicrobiota group</taxon>
        <taxon>Nitrospinota</taxon>
        <taxon>Nitrospinia</taxon>
        <taxon>Nitrospinales</taxon>
        <taxon>Nitrospinaceae</taxon>
        <taxon>Nitrospina</taxon>
    </lineage>
</organism>
<dbReference type="InParanoid" id="M1Z105"/>
<evidence type="ECO:0000313" key="2">
    <source>
        <dbReference type="Proteomes" id="UP000011704"/>
    </source>
</evidence>
<protein>
    <submittedName>
        <fullName evidence="1">Uncharacterized protein</fullName>
    </submittedName>
</protein>
<name>M1Z105_NITG3</name>
<dbReference type="AlphaFoldDB" id="M1Z105"/>